<feature type="compositionally biased region" description="Low complexity" evidence="1">
    <location>
        <begin position="90"/>
        <end position="100"/>
    </location>
</feature>
<feature type="compositionally biased region" description="Polar residues" evidence="1">
    <location>
        <begin position="623"/>
        <end position="643"/>
    </location>
</feature>
<evidence type="ECO:0000256" key="2">
    <source>
        <dbReference type="SAM" id="SignalP"/>
    </source>
</evidence>
<feature type="compositionally biased region" description="Pro residues" evidence="1">
    <location>
        <begin position="602"/>
        <end position="614"/>
    </location>
</feature>
<dbReference type="SUPFAM" id="SSF63825">
    <property type="entry name" value="YWTD domain"/>
    <property type="match status" value="1"/>
</dbReference>
<feature type="compositionally biased region" description="Pro residues" evidence="1">
    <location>
        <begin position="429"/>
        <end position="503"/>
    </location>
</feature>
<name>A0ABR1FIY3_AURAN</name>
<feature type="chain" id="PRO_5046301709" description="SMP-30/Gluconolactonase/LRE-like region domain-containing protein" evidence="2">
    <location>
        <begin position="31"/>
        <end position="795"/>
    </location>
</feature>
<comment type="caution">
    <text evidence="3">The sequence shown here is derived from an EMBL/GenBank/DDBJ whole genome shotgun (WGS) entry which is preliminary data.</text>
</comment>
<accession>A0ABR1FIY3</accession>
<gene>
    <name evidence="3" type="ORF">SO694_00123071</name>
</gene>
<evidence type="ECO:0000313" key="4">
    <source>
        <dbReference type="Proteomes" id="UP001363151"/>
    </source>
</evidence>
<proteinExistence type="predicted"/>
<sequence length="795" mass="83274">MGQPTAAPPRRRSLALACLAAAGVAFVALSAHPASGPAVGELLLYGGLTFKEIAEGLGHTGGTTAGVNTAKKYACERRRLAARSARARGAETAPAPAARSPRARRGRASAADATTSSTTSSDGRALEELVDDSTAAPTSAIDSWTVYFTATMDSDSIISTSYVWYITDENAAVSATVLIDSSGLACGVSVYNDTLIYFTDQDGGVWTIETSGLDATEIVSYDAYGLTGEPSGMDMWIYTGQIFWTDLTAGAVYSALFDGSGLALVSDNFTKPFDLSIAPHQGKLYVSDWELERLIRLNTEGGEWEEFLHVPTPRGVWCDQTSDRVFFASYNMSYIGAASMDVHSGDIDIILNGSFLYGPPVSVGIDYLRDLIFYTTESEIALYSMTTREYALIAYLTGLQFLWVEAYIEPTPAPTWVMTDTPTSAPTLVPYPAPTPSPSLSPSPAPSDPPSPAPSYAPSGLPVPYPTPEPSAVPTPCPHPSPTREPSPGPSAMPSPVPKPQPSAAPSYAPSWAPAPLPTAVPTAWPSGLPTTATPSGTPTPGPSYAPTYPPSGNPSWLPSSVPTPAPFENPTPEPSATPSYAPSPLPSPRPTFRPSAAPSQMPTPWPTPMPSPIPTEYKEPSTIPTYSQKPSFAPSYTPTSAPTHHPSKPPTTAPTRVPTSQPSPIPTLPPTAVPTMEPTPAPSALPSSAPSTHPSSMPTPAPSPLPSVVPSPRPTSSLPSPAPSQSPTAYCDHLANMCGFCYCGGPTSLPSSSPTTARPTNLAFFAGAPTYRPTHFGDGVPEAQNRPSKHHVGN</sequence>
<feature type="compositionally biased region" description="Low complexity" evidence="1">
    <location>
        <begin position="520"/>
        <end position="537"/>
    </location>
</feature>
<keyword evidence="2" id="KW-0732">Signal</keyword>
<feature type="region of interest" description="Disordered" evidence="1">
    <location>
        <begin position="775"/>
        <end position="795"/>
    </location>
</feature>
<protein>
    <recommendedName>
        <fullName evidence="5">SMP-30/Gluconolactonase/LRE-like region domain-containing protein</fullName>
    </recommendedName>
</protein>
<dbReference type="EMBL" id="JBBJCI010000375">
    <property type="protein sequence ID" value="KAK7231712.1"/>
    <property type="molecule type" value="Genomic_DNA"/>
</dbReference>
<feature type="compositionally biased region" description="Pro residues" evidence="1">
    <location>
        <begin position="698"/>
        <end position="714"/>
    </location>
</feature>
<feature type="compositionally biased region" description="Low complexity" evidence="1">
    <location>
        <begin position="715"/>
        <end position="730"/>
    </location>
</feature>
<reference evidence="3 4" key="1">
    <citation type="submission" date="2024-03" db="EMBL/GenBank/DDBJ databases">
        <title>Aureococcus anophagefferens CCMP1851 and Kratosvirus quantuckense: Draft genome of a second virus-susceptible host strain in the model system.</title>
        <authorList>
            <person name="Chase E."/>
            <person name="Truchon A.R."/>
            <person name="Schepens W."/>
            <person name="Wilhelm S.W."/>
        </authorList>
    </citation>
    <scope>NUCLEOTIDE SEQUENCE [LARGE SCALE GENOMIC DNA]</scope>
    <source>
        <strain evidence="3 4">CCMP1851</strain>
    </source>
</reference>
<dbReference type="Proteomes" id="UP001363151">
    <property type="component" value="Unassembled WGS sequence"/>
</dbReference>
<feature type="compositionally biased region" description="Pro residues" evidence="1">
    <location>
        <begin position="662"/>
        <end position="684"/>
    </location>
</feature>
<dbReference type="InterPro" id="IPR011042">
    <property type="entry name" value="6-blade_b-propeller_TolB-like"/>
</dbReference>
<evidence type="ECO:0000313" key="3">
    <source>
        <dbReference type="EMBL" id="KAK7231712.1"/>
    </source>
</evidence>
<feature type="region of interest" description="Disordered" evidence="1">
    <location>
        <begin position="84"/>
        <end position="132"/>
    </location>
</feature>
<feature type="compositionally biased region" description="Low complexity" evidence="1">
    <location>
        <begin position="685"/>
        <end position="697"/>
    </location>
</feature>
<feature type="compositionally biased region" description="Pro residues" evidence="1">
    <location>
        <begin position="562"/>
        <end position="592"/>
    </location>
</feature>
<feature type="compositionally biased region" description="Pro residues" evidence="1">
    <location>
        <begin position="538"/>
        <end position="553"/>
    </location>
</feature>
<feature type="region of interest" description="Disordered" evidence="1">
    <location>
        <begin position="427"/>
        <end position="730"/>
    </location>
</feature>
<organism evidence="3 4">
    <name type="scientific">Aureococcus anophagefferens</name>
    <name type="common">Harmful bloom alga</name>
    <dbReference type="NCBI Taxonomy" id="44056"/>
    <lineage>
        <taxon>Eukaryota</taxon>
        <taxon>Sar</taxon>
        <taxon>Stramenopiles</taxon>
        <taxon>Ochrophyta</taxon>
        <taxon>Pelagophyceae</taxon>
        <taxon>Pelagomonadales</taxon>
        <taxon>Pelagomonadaceae</taxon>
        <taxon>Aureococcus</taxon>
    </lineage>
</organism>
<evidence type="ECO:0000256" key="1">
    <source>
        <dbReference type="SAM" id="MobiDB-lite"/>
    </source>
</evidence>
<evidence type="ECO:0008006" key="5">
    <source>
        <dbReference type="Google" id="ProtNLM"/>
    </source>
</evidence>
<feature type="compositionally biased region" description="Low complexity" evidence="1">
    <location>
        <begin position="108"/>
        <end position="123"/>
    </location>
</feature>
<feature type="signal peptide" evidence="2">
    <location>
        <begin position="1"/>
        <end position="30"/>
    </location>
</feature>
<keyword evidence="4" id="KW-1185">Reference proteome</keyword>
<dbReference type="Gene3D" id="2.120.10.30">
    <property type="entry name" value="TolB, C-terminal domain"/>
    <property type="match status" value="1"/>
</dbReference>